<keyword evidence="5 7" id="KW-0573">Peptidoglycan synthesis</keyword>
<evidence type="ECO:0000256" key="3">
    <source>
        <dbReference type="ARBA" id="ARBA00022679"/>
    </source>
</evidence>
<evidence type="ECO:0000256" key="6">
    <source>
        <dbReference type="ARBA" id="ARBA00023316"/>
    </source>
</evidence>
<dbReference type="InterPro" id="IPR036366">
    <property type="entry name" value="PGBDSf"/>
</dbReference>
<dbReference type="InterPro" id="IPR045380">
    <property type="entry name" value="LD_TPept_scaffold_dom"/>
</dbReference>
<dbReference type="InterPro" id="IPR038063">
    <property type="entry name" value="Transpep_catalytic_dom"/>
</dbReference>
<dbReference type="EMBL" id="JACHIO010000006">
    <property type="protein sequence ID" value="MBB5063524.1"/>
    <property type="molecule type" value="Genomic_DNA"/>
</dbReference>
<evidence type="ECO:0000256" key="2">
    <source>
        <dbReference type="ARBA" id="ARBA00005992"/>
    </source>
</evidence>
<feature type="region of interest" description="Disordered" evidence="8">
    <location>
        <begin position="34"/>
        <end position="53"/>
    </location>
</feature>
<dbReference type="UniPathway" id="UPA00219"/>
<dbReference type="RefSeq" id="WP_184254746.1">
    <property type="nucleotide sequence ID" value="NZ_JACHIO010000006.1"/>
</dbReference>
<evidence type="ECO:0000259" key="10">
    <source>
        <dbReference type="PROSITE" id="PS52029"/>
    </source>
</evidence>
<dbReference type="Gene3D" id="1.10.101.10">
    <property type="entry name" value="PGBD-like superfamily/PGBD"/>
    <property type="match status" value="1"/>
</dbReference>
<name>A0A7W7ZPS1_9BACT</name>
<dbReference type="PANTHER" id="PTHR41533:SF2">
    <property type="entry name" value="BLR7131 PROTEIN"/>
    <property type="match status" value="1"/>
</dbReference>
<dbReference type="Pfam" id="PF20142">
    <property type="entry name" value="Scaffold"/>
    <property type="match status" value="1"/>
</dbReference>
<accession>A0A7W7ZPS1</accession>
<keyword evidence="4 7" id="KW-0133">Cell shape</keyword>
<feature type="active site" description="Proton donor/acceptor" evidence="7">
    <location>
        <position position="484"/>
    </location>
</feature>
<evidence type="ECO:0000256" key="5">
    <source>
        <dbReference type="ARBA" id="ARBA00022984"/>
    </source>
</evidence>
<evidence type="ECO:0000256" key="4">
    <source>
        <dbReference type="ARBA" id="ARBA00022960"/>
    </source>
</evidence>
<evidence type="ECO:0000256" key="7">
    <source>
        <dbReference type="PROSITE-ProRule" id="PRU01373"/>
    </source>
</evidence>
<comment type="similarity">
    <text evidence="2">Belongs to the YkuD family.</text>
</comment>
<dbReference type="SUPFAM" id="SSF141523">
    <property type="entry name" value="L,D-transpeptidase catalytic domain-like"/>
    <property type="match status" value="1"/>
</dbReference>
<proteinExistence type="inferred from homology"/>
<evidence type="ECO:0000313" key="11">
    <source>
        <dbReference type="EMBL" id="MBB5063524.1"/>
    </source>
</evidence>
<gene>
    <name evidence="11" type="ORF">HDF15_001866</name>
</gene>
<dbReference type="GO" id="GO:0008360">
    <property type="term" value="P:regulation of cell shape"/>
    <property type="evidence" value="ECO:0007669"/>
    <property type="project" value="UniProtKB-UniRule"/>
</dbReference>
<keyword evidence="6 7" id="KW-0961">Cell wall biogenesis/degradation</keyword>
<dbReference type="PROSITE" id="PS52029">
    <property type="entry name" value="LD_TPASE"/>
    <property type="match status" value="1"/>
</dbReference>
<dbReference type="GO" id="GO:0009252">
    <property type="term" value="P:peptidoglycan biosynthetic process"/>
    <property type="evidence" value="ECO:0007669"/>
    <property type="project" value="UniProtKB-UniPathway"/>
</dbReference>
<dbReference type="Pfam" id="PF01471">
    <property type="entry name" value="PG_binding_1"/>
    <property type="match status" value="1"/>
</dbReference>
<dbReference type="GO" id="GO:0004180">
    <property type="term" value="F:carboxypeptidase activity"/>
    <property type="evidence" value="ECO:0007669"/>
    <property type="project" value="UniProtKB-ARBA"/>
</dbReference>
<evidence type="ECO:0000256" key="8">
    <source>
        <dbReference type="SAM" id="MobiDB-lite"/>
    </source>
</evidence>
<evidence type="ECO:0000313" key="12">
    <source>
        <dbReference type="Proteomes" id="UP000584867"/>
    </source>
</evidence>
<dbReference type="Pfam" id="PF03734">
    <property type="entry name" value="YkuD"/>
    <property type="match status" value="1"/>
</dbReference>
<protein>
    <submittedName>
        <fullName evidence="11">Murein L,D-transpeptidase YcbB/YkuD</fullName>
    </submittedName>
</protein>
<dbReference type="PANTHER" id="PTHR41533">
    <property type="entry name" value="L,D-TRANSPEPTIDASE HI_1667-RELATED"/>
    <property type="match status" value="1"/>
</dbReference>
<reference evidence="11 12" key="1">
    <citation type="submission" date="2020-08" db="EMBL/GenBank/DDBJ databases">
        <title>Genomic Encyclopedia of Type Strains, Phase IV (KMG-V): Genome sequencing to study the core and pangenomes of soil and plant-associated prokaryotes.</title>
        <authorList>
            <person name="Whitman W."/>
        </authorList>
    </citation>
    <scope>NUCLEOTIDE SEQUENCE [LARGE SCALE GENOMIC DNA]</scope>
    <source>
        <strain evidence="11 12">X5P3</strain>
    </source>
</reference>
<feature type="signal peptide" evidence="9">
    <location>
        <begin position="1"/>
        <end position="26"/>
    </location>
</feature>
<dbReference type="PROSITE" id="PS51257">
    <property type="entry name" value="PROKAR_LIPOPROTEIN"/>
    <property type="match status" value="1"/>
</dbReference>
<dbReference type="InterPro" id="IPR005490">
    <property type="entry name" value="LD_TPept_cat_dom"/>
</dbReference>
<organism evidence="11 12">
    <name type="scientific">Granulicella mallensis</name>
    <dbReference type="NCBI Taxonomy" id="940614"/>
    <lineage>
        <taxon>Bacteria</taxon>
        <taxon>Pseudomonadati</taxon>
        <taxon>Acidobacteriota</taxon>
        <taxon>Terriglobia</taxon>
        <taxon>Terriglobales</taxon>
        <taxon>Acidobacteriaceae</taxon>
        <taxon>Granulicella</taxon>
    </lineage>
</organism>
<feature type="chain" id="PRO_5030758656" evidence="9">
    <location>
        <begin position="27"/>
        <end position="604"/>
    </location>
</feature>
<keyword evidence="3" id="KW-0808">Transferase</keyword>
<dbReference type="AlphaFoldDB" id="A0A7W7ZPS1"/>
<dbReference type="InterPro" id="IPR036365">
    <property type="entry name" value="PGBD-like_sf"/>
</dbReference>
<dbReference type="InterPro" id="IPR002477">
    <property type="entry name" value="Peptidoglycan-bd-like"/>
</dbReference>
<dbReference type="GO" id="GO:0016740">
    <property type="term" value="F:transferase activity"/>
    <property type="evidence" value="ECO:0007669"/>
    <property type="project" value="UniProtKB-KW"/>
</dbReference>
<dbReference type="SUPFAM" id="SSF47090">
    <property type="entry name" value="PGBD-like"/>
    <property type="match status" value="1"/>
</dbReference>
<dbReference type="Gene3D" id="2.40.440.10">
    <property type="entry name" value="L,D-transpeptidase catalytic domain-like"/>
    <property type="match status" value="1"/>
</dbReference>
<dbReference type="CDD" id="cd16913">
    <property type="entry name" value="YkuD_like"/>
    <property type="match status" value="1"/>
</dbReference>
<dbReference type="GO" id="GO:0071555">
    <property type="term" value="P:cell wall organization"/>
    <property type="evidence" value="ECO:0007669"/>
    <property type="project" value="UniProtKB-UniRule"/>
</dbReference>
<feature type="active site" description="Nucleophile" evidence="7">
    <location>
        <position position="503"/>
    </location>
</feature>
<feature type="domain" description="L,D-TPase catalytic" evidence="10">
    <location>
        <begin position="352"/>
        <end position="531"/>
    </location>
</feature>
<dbReference type="InterPro" id="IPR052905">
    <property type="entry name" value="LD-transpeptidase_YkuD-like"/>
</dbReference>
<dbReference type="Proteomes" id="UP000584867">
    <property type="component" value="Unassembled WGS sequence"/>
</dbReference>
<evidence type="ECO:0000256" key="9">
    <source>
        <dbReference type="SAM" id="SignalP"/>
    </source>
</evidence>
<evidence type="ECO:0000256" key="1">
    <source>
        <dbReference type="ARBA" id="ARBA00004752"/>
    </source>
</evidence>
<comment type="pathway">
    <text evidence="1 7">Cell wall biogenesis; peptidoglycan biosynthesis.</text>
</comment>
<keyword evidence="9" id="KW-0732">Signal</keyword>
<sequence length="604" mass="66570">MKKLPSTTVRAALALAFVSLTLLSLSGCKGCQSAPVSSSHPSIPLPQPKGDTGTEVQKLIGSPQLAILKWPNYSDYQAQVQKFYIDRVYEPAWLRDGKPTSQATALISLFTDAEQKGLKPEDYDALLWPERVQKLAASPGRPGEEAQFDTALTISAMRYISDLHVGRVNPQSLNFDIDVPSKRAAFDLPAFLSGQVLDSADVSGAIATVEPQNAMYVALQKGLAQYLELAKQQAANPQPPLPSLGATGAKPIVQGGSYAALPQLLARLQLEGDVPATDPDTPATSDATGPRSYNAELVAAVKHYQQRHGLTADGKLTQSTIDSLNVPMDVRVQQLANSLERWRWMPDNFINPRVLVNLPEFVVRAYDPDHSVAFKMKIVDGEAKGNHDTPMFVRSMRYVVFRPYWNVPPSIIKKELMPHIQRSGIGYLADKGYEVARNDGTVVTGYTAHDIEHLRYIVRQKPGPKNSLGLVKFLFPNEYDVYMHSTPELPLFNLTRRDRSHGCVRLEHADQMAAWVLQGQGDWDEDKISEAMNGDKDNKTVNLKTTLPVIIGYFTATADEDGSIHFFSDLYGYDKALEAALDKGMPYESAPVKINPKLVPGETE</sequence>
<comment type="caution">
    <text evidence="11">The sequence shown here is derived from an EMBL/GenBank/DDBJ whole genome shotgun (WGS) entry which is preliminary data.</text>
</comment>